<reference evidence="2" key="1">
    <citation type="journal article" date="2019" name="Int. J. Syst. Evol. Microbiol.">
        <title>The Global Catalogue of Microorganisms (GCM) 10K type strain sequencing project: providing services to taxonomists for standard genome sequencing and annotation.</title>
        <authorList>
            <consortium name="The Broad Institute Genomics Platform"/>
            <consortium name="The Broad Institute Genome Sequencing Center for Infectious Disease"/>
            <person name="Wu L."/>
            <person name="Ma J."/>
        </authorList>
    </citation>
    <scope>NUCLEOTIDE SEQUENCE [LARGE SCALE GENOMIC DNA]</scope>
    <source>
        <strain evidence="2">CGMCC 1.15480</strain>
    </source>
</reference>
<evidence type="ECO:0000313" key="2">
    <source>
        <dbReference type="Proteomes" id="UP000597761"/>
    </source>
</evidence>
<dbReference type="Proteomes" id="UP000597761">
    <property type="component" value="Unassembled WGS sequence"/>
</dbReference>
<dbReference type="RefSeq" id="WP_188668744.1">
    <property type="nucleotide sequence ID" value="NZ_BMJI01000018.1"/>
</dbReference>
<organism evidence="1 2">
    <name type="scientific">Tersicoccus solisilvae</name>
    <dbReference type="NCBI Taxonomy" id="1882339"/>
    <lineage>
        <taxon>Bacteria</taxon>
        <taxon>Bacillati</taxon>
        <taxon>Actinomycetota</taxon>
        <taxon>Actinomycetes</taxon>
        <taxon>Micrococcales</taxon>
        <taxon>Micrococcaceae</taxon>
        <taxon>Tersicoccus</taxon>
    </lineage>
</organism>
<proteinExistence type="predicted"/>
<sequence>MDTQDAPDSLNYPQDRPKEPWVMPREYEIGGVRWLSHASQKMARALHPLLAQVTREELAEAPPPLADGASLPAEASSLYRSMAVQHVWTVSIEDVAAFNMDQFLTDLYGLADSMGGQLVRGMLEHVSAVTEEYGNTVDVTGRDFADAFADALETIDISFDEEGRPNLSIVMHPDQAEKLRENPPTPEQEARIDAILSRRKEKWLASRRRRDLP</sequence>
<keyword evidence="2" id="KW-1185">Reference proteome</keyword>
<evidence type="ECO:0000313" key="1">
    <source>
        <dbReference type="EMBL" id="GGC96864.1"/>
    </source>
</evidence>
<accession>A0ABQ1PGW9</accession>
<protein>
    <submittedName>
        <fullName evidence="1">Uncharacterized protein</fullName>
    </submittedName>
</protein>
<dbReference type="EMBL" id="BMJI01000018">
    <property type="protein sequence ID" value="GGC96864.1"/>
    <property type="molecule type" value="Genomic_DNA"/>
</dbReference>
<gene>
    <name evidence="1" type="ORF">GCM10011512_24850</name>
</gene>
<comment type="caution">
    <text evidence="1">The sequence shown here is derived from an EMBL/GenBank/DDBJ whole genome shotgun (WGS) entry which is preliminary data.</text>
</comment>
<name>A0ABQ1PGW9_9MICC</name>